<protein>
    <submittedName>
        <fullName evidence="3">L,D-transpeptidase</fullName>
    </submittedName>
</protein>
<comment type="caution">
    <text evidence="3">The sequence shown here is derived from an EMBL/GenBank/DDBJ whole genome shotgun (WGS) entry which is preliminary data.</text>
</comment>
<keyword evidence="4" id="KW-1185">Reference proteome</keyword>
<feature type="signal peptide" evidence="2">
    <location>
        <begin position="1"/>
        <end position="26"/>
    </location>
</feature>
<dbReference type="Proteomes" id="UP000641932">
    <property type="component" value="Unassembled WGS sequence"/>
</dbReference>
<evidence type="ECO:0000256" key="1">
    <source>
        <dbReference type="SAM" id="MobiDB-lite"/>
    </source>
</evidence>
<dbReference type="EMBL" id="BMMS01000006">
    <property type="protein sequence ID" value="GGO85065.1"/>
    <property type="molecule type" value="Genomic_DNA"/>
</dbReference>
<name>A0A917ZMC3_9ACTN</name>
<feature type="region of interest" description="Disordered" evidence="1">
    <location>
        <begin position="32"/>
        <end position="71"/>
    </location>
</feature>
<gene>
    <name evidence="3" type="ORF">GCM10012280_17990</name>
</gene>
<feature type="chain" id="PRO_5039677902" evidence="2">
    <location>
        <begin position="27"/>
        <end position="184"/>
    </location>
</feature>
<dbReference type="AlphaFoldDB" id="A0A917ZMC3"/>
<evidence type="ECO:0000256" key="2">
    <source>
        <dbReference type="SAM" id="SignalP"/>
    </source>
</evidence>
<evidence type="ECO:0000313" key="3">
    <source>
        <dbReference type="EMBL" id="GGO85065.1"/>
    </source>
</evidence>
<keyword evidence="2" id="KW-0732">Signal</keyword>
<dbReference type="RefSeq" id="WP_189131008.1">
    <property type="nucleotide sequence ID" value="NZ_BMMS01000006.1"/>
</dbReference>
<evidence type="ECO:0000313" key="4">
    <source>
        <dbReference type="Proteomes" id="UP000641932"/>
    </source>
</evidence>
<proteinExistence type="predicted"/>
<organism evidence="3 4">
    <name type="scientific">Wenjunlia tyrosinilytica</name>
    <dbReference type="NCBI Taxonomy" id="1544741"/>
    <lineage>
        <taxon>Bacteria</taxon>
        <taxon>Bacillati</taxon>
        <taxon>Actinomycetota</taxon>
        <taxon>Actinomycetes</taxon>
        <taxon>Kitasatosporales</taxon>
        <taxon>Streptomycetaceae</taxon>
        <taxon>Wenjunlia</taxon>
    </lineage>
</organism>
<reference evidence="3" key="2">
    <citation type="submission" date="2020-09" db="EMBL/GenBank/DDBJ databases">
        <authorList>
            <person name="Sun Q."/>
            <person name="Zhou Y."/>
        </authorList>
    </citation>
    <scope>NUCLEOTIDE SEQUENCE</scope>
    <source>
        <strain evidence="3">CGMCC 4.7201</strain>
    </source>
</reference>
<accession>A0A917ZMC3</accession>
<sequence length="184" mass="19073">MARPIPSWIAVTGLTASALVTLSVLAFQADGSPAEHSAGKARTPSAGPSRPSGKPRPPKSPAVPGKSGTGKRVVYSLSQDRAWLVDSTGAQIATFPVWPGTLDPALGEQRVYARKEATTGGDGVAIEHVVYFGTARGIGFSAAVDGSSPKPVPGRRTGGIRVRPAEGDRLWRFSAVGTTVFVVR</sequence>
<reference evidence="3" key="1">
    <citation type="journal article" date="2014" name="Int. J. Syst. Evol. Microbiol.">
        <title>Complete genome sequence of Corynebacterium casei LMG S-19264T (=DSM 44701T), isolated from a smear-ripened cheese.</title>
        <authorList>
            <consortium name="US DOE Joint Genome Institute (JGI-PGF)"/>
            <person name="Walter F."/>
            <person name="Albersmeier A."/>
            <person name="Kalinowski J."/>
            <person name="Ruckert C."/>
        </authorList>
    </citation>
    <scope>NUCLEOTIDE SEQUENCE</scope>
    <source>
        <strain evidence="3">CGMCC 4.7201</strain>
    </source>
</reference>